<dbReference type="InterPro" id="IPR036038">
    <property type="entry name" value="Aminotransferase-like"/>
</dbReference>
<proteinExistence type="predicted"/>
<accession>A0AAD9MII4</accession>
<dbReference type="EMBL" id="JASFZW010000004">
    <property type="protein sequence ID" value="KAK2078467.1"/>
    <property type="molecule type" value="Genomic_DNA"/>
</dbReference>
<comment type="caution">
    <text evidence="1">The sequence shown here is derived from an EMBL/GenBank/DDBJ whole genome shotgun (WGS) entry which is preliminary data.</text>
</comment>
<name>A0AAD9MII4_PROWI</name>
<dbReference type="PANTHER" id="PTHR47703:SF2">
    <property type="entry name" value="D-AMINOACID AMINOTRANSFERASE-LIKE PLP-DEPENDENT ENZYMES SUPERFAMILY PROTEIN"/>
    <property type="match status" value="1"/>
</dbReference>
<dbReference type="InterPro" id="IPR001544">
    <property type="entry name" value="Aminotrans_IV"/>
</dbReference>
<dbReference type="AlphaFoldDB" id="A0AAD9MII4"/>
<dbReference type="Gene3D" id="3.20.10.10">
    <property type="entry name" value="D-amino Acid Aminotransferase, subunit A, domain 2"/>
    <property type="match status" value="1"/>
</dbReference>
<dbReference type="SUPFAM" id="SSF56752">
    <property type="entry name" value="D-aminoacid aminotransferase-like PLP-dependent enzymes"/>
    <property type="match status" value="1"/>
</dbReference>
<dbReference type="GO" id="GO:0003824">
    <property type="term" value="F:catalytic activity"/>
    <property type="evidence" value="ECO:0007669"/>
    <property type="project" value="InterPro"/>
</dbReference>
<evidence type="ECO:0000313" key="2">
    <source>
        <dbReference type="Proteomes" id="UP001255856"/>
    </source>
</evidence>
<organism evidence="1 2">
    <name type="scientific">Prototheca wickerhamii</name>
    <dbReference type="NCBI Taxonomy" id="3111"/>
    <lineage>
        <taxon>Eukaryota</taxon>
        <taxon>Viridiplantae</taxon>
        <taxon>Chlorophyta</taxon>
        <taxon>core chlorophytes</taxon>
        <taxon>Trebouxiophyceae</taxon>
        <taxon>Chlorellales</taxon>
        <taxon>Chlorellaceae</taxon>
        <taxon>Prototheca</taxon>
    </lineage>
</organism>
<reference evidence="1" key="1">
    <citation type="submission" date="2021-01" db="EMBL/GenBank/DDBJ databases">
        <authorList>
            <person name="Eckstrom K.M.E."/>
        </authorList>
    </citation>
    <scope>NUCLEOTIDE SEQUENCE</scope>
    <source>
        <strain evidence="1">UVCC 0001</strain>
    </source>
</reference>
<gene>
    <name evidence="1" type="ORF">QBZ16_003307</name>
</gene>
<sequence length="242" mass="25597">MRVLHEGGAVQYPGCFGEADSLTRDALHDALVGGVAPVLDALEASTESQPAMLIVVVSPREASAAPESPSSRLTVACYGVVMERDPSCSQAPGTGLIAGSVPDVILQDDQGRLVEGLVTNLFVVRRSSESLQKVVLQTASVAQGALPGTVRRRVLESAAEAGLDVLESAPDPAERVLWTEAFLTNSLRGIQPLERLESCTDAGAAWTASFPGPWPVTERLQEALRRLQPLHCEALSSATPFF</sequence>
<dbReference type="Pfam" id="PF01063">
    <property type="entry name" value="Aminotran_4"/>
    <property type="match status" value="1"/>
</dbReference>
<keyword evidence="2" id="KW-1185">Reference proteome</keyword>
<protein>
    <submittedName>
        <fullName evidence="1">Uncharacterized protein</fullName>
    </submittedName>
</protein>
<evidence type="ECO:0000313" key="1">
    <source>
        <dbReference type="EMBL" id="KAK2078467.1"/>
    </source>
</evidence>
<dbReference type="InterPro" id="IPR043132">
    <property type="entry name" value="BCAT-like_C"/>
</dbReference>
<dbReference type="PANTHER" id="PTHR47703">
    <property type="entry name" value="D-AMINOACID AMINOTRANSFERASE-LIKE PLP-DEPENDENT ENZYMES SUPERFAMILY PROTEIN"/>
    <property type="match status" value="1"/>
</dbReference>
<dbReference type="Proteomes" id="UP001255856">
    <property type="component" value="Unassembled WGS sequence"/>
</dbReference>